<dbReference type="GO" id="GO:0051073">
    <property type="term" value="F:adenosylcobinamide-GDP ribazoletransferase activity"/>
    <property type="evidence" value="ECO:0007669"/>
    <property type="project" value="UniProtKB-UniRule"/>
</dbReference>
<dbReference type="PANTHER" id="PTHR34148:SF1">
    <property type="entry name" value="ADENOSYLCOBINAMIDE-GDP RIBAZOLETRANSFERASE"/>
    <property type="match status" value="1"/>
</dbReference>
<dbReference type="HAMAP" id="MF_00719">
    <property type="entry name" value="CobS"/>
    <property type="match status" value="1"/>
</dbReference>
<dbReference type="PANTHER" id="PTHR34148">
    <property type="entry name" value="ADENOSYLCOBINAMIDE-GDP RIBAZOLETRANSFERASE"/>
    <property type="match status" value="1"/>
</dbReference>
<comment type="catalytic activity">
    <reaction evidence="17 19">
        <text>alpha-ribazole + adenosylcob(III)inamide-GDP = adenosylcob(III)alamin + GMP + H(+)</text>
        <dbReference type="Rhea" id="RHEA:16049"/>
        <dbReference type="ChEBI" id="CHEBI:10329"/>
        <dbReference type="ChEBI" id="CHEBI:15378"/>
        <dbReference type="ChEBI" id="CHEBI:18408"/>
        <dbReference type="ChEBI" id="CHEBI:58115"/>
        <dbReference type="ChEBI" id="CHEBI:60487"/>
        <dbReference type="EC" id="2.7.8.26"/>
    </reaction>
</comment>
<evidence type="ECO:0000256" key="9">
    <source>
        <dbReference type="ARBA" id="ARBA00022679"/>
    </source>
</evidence>
<comment type="cofactor">
    <cofactor evidence="1 19">
        <name>Mg(2+)</name>
        <dbReference type="ChEBI" id="CHEBI:18420"/>
    </cofactor>
</comment>
<evidence type="ECO:0000256" key="8">
    <source>
        <dbReference type="ARBA" id="ARBA00022573"/>
    </source>
</evidence>
<evidence type="ECO:0000256" key="12">
    <source>
        <dbReference type="ARBA" id="ARBA00022989"/>
    </source>
</evidence>
<dbReference type="UniPathway" id="UPA00148">
    <property type="reaction ID" value="UER00238"/>
</dbReference>
<dbReference type="GO" id="GO:0005886">
    <property type="term" value="C:plasma membrane"/>
    <property type="evidence" value="ECO:0007669"/>
    <property type="project" value="UniProtKB-SubCell"/>
</dbReference>
<evidence type="ECO:0000256" key="7">
    <source>
        <dbReference type="ARBA" id="ARBA00022475"/>
    </source>
</evidence>
<dbReference type="GO" id="GO:0008818">
    <property type="term" value="F:cobalamin 5'-phosphate synthase activity"/>
    <property type="evidence" value="ECO:0007669"/>
    <property type="project" value="UniProtKB-UniRule"/>
</dbReference>
<evidence type="ECO:0000256" key="2">
    <source>
        <dbReference type="ARBA" id="ARBA00004651"/>
    </source>
</evidence>
<accession>A0A225NK99</accession>
<dbReference type="OrthoDB" id="9794626at2"/>
<evidence type="ECO:0000256" key="19">
    <source>
        <dbReference type="HAMAP-Rule" id="MF_00719"/>
    </source>
</evidence>
<name>A0A225NK99_9RHOB</name>
<evidence type="ECO:0000256" key="16">
    <source>
        <dbReference type="ARBA" id="ARBA00032853"/>
    </source>
</evidence>
<evidence type="ECO:0000256" key="14">
    <source>
        <dbReference type="ARBA" id="ARBA00025228"/>
    </source>
</evidence>
<protein>
    <recommendedName>
        <fullName evidence="6 19">Adenosylcobinamide-GDP ribazoletransferase</fullName>
        <ecNumber evidence="5 19">2.7.8.26</ecNumber>
    </recommendedName>
    <alternativeName>
        <fullName evidence="16 19">Cobalamin synthase</fullName>
    </alternativeName>
    <alternativeName>
        <fullName evidence="15 19">Cobalamin-5'-phosphate synthase</fullName>
    </alternativeName>
</protein>
<reference evidence="20 21" key="1">
    <citation type="submission" date="2013-04" db="EMBL/GenBank/DDBJ databases">
        <title>Oceanicola sp. 22II1-22F33 Genome Sequencing.</title>
        <authorList>
            <person name="Lai Q."/>
            <person name="Li G."/>
            <person name="Shao Z."/>
        </authorList>
    </citation>
    <scope>NUCLEOTIDE SEQUENCE [LARGE SCALE GENOMIC DNA]</scope>
    <source>
        <strain evidence="20 21">22II1-22F33</strain>
    </source>
</reference>
<evidence type="ECO:0000313" key="20">
    <source>
        <dbReference type="EMBL" id="OWU69861.1"/>
    </source>
</evidence>
<keyword evidence="10 19" id="KW-0812">Transmembrane</keyword>
<keyword evidence="7 19" id="KW-1003">Cell membrane</keyword>
<comment type="similarity">
    <text evidence="4 19">Belongs to the CobS family.</text>
</comment>
<keyword evidence="13 19" id="KW-0472">Membrane</keyword>
<proteinExistence type="inferred from homology"/>
<evidence type="ECO:0000256" key="6">
    <source>
        <dbReference type="ARBA" id="ARBA00015850"/>
    </source>
</evidence>
<dbReference type="NCBIfam" id="TIGR00317">
    <property type="entry name" value="cobS"/>
    <property type="match status" value="1"/>
</dbReference>
<evidence type="ECO:0000256" key="10">
    <source>
        <dbReference type="ARBA" id="ARBA00022692"/>
    </source>
</evidence>
<evidence type="ECO:0000256" key="13">
    <source>
        <dbReference type="ARBA" id="ARBA00023136"/>
    </source>
</evidence>
<dbReference type="RefSeq" id="WP_088651991.1">
    <property type="nucleotide sequence ID" value="NZ_AQQR01000014.1"/>
</dbReference>
<comment type="pathway">
    <text evidence="3 19">Cofactor biosynthesis; adenosylcobalamin biosynthesis; adenosylcobalamin from cob(II)yrinate a,c-diamide: step 7/7.</text>
</comment>
<feature type="transmembrane region" description="Helical" evidence="19">
    <location>
        <begin position="52"/>
        <end position="75"/>
    </location>
</feature>
<evidence type="ECO:0000256" key="11">
    <source>
        <dbReference type="ARBA" id="ARBA00022842"/>
    </source>
</evidence>
<dbReference type="EC" id="2.7.8.26" evidence="5 19"/>
<keyword evidence="21" id="KW-1185">Reference proteome</keyword>
<evidence type="ECO:0000256" key="5">
    <source>
        <dbReference type="ARBA" id="ARBA00013200"/>
    </source>
</evidence>
<evidence type="ECO:0000256" key="4">
    <source>
        <dbReference type="ARBA" id="ARBA00010561"/>
    </source>
</evidence>
<keyword evidence="12 19" id="KW-1133">Transmembrane helix</keyword>
<dbReference type="GO" id="GO:0009236">
    <property type="term" value="P:cobalamin biosynthetic process"/>
    <property type="evidence" value="ECO:0007669"/>
    <property type="project" value="UniProtKB-UniRule"/>
</dbReference>
<organism evidence="20 21">
    <name type="scientific">Marinibacterium profundimaris</name>
    <dbReference type="NCBI Taxonomy" id="1679460"/>
    <lineage>
        <taxon>Bacteria</taxon>
        <taxon>Pseudomonadati</taxon>
        <taxon>Pseudomonadota</taxon>
        <taxon>Alphaproteobacteria</taxon>
        <taxon>Rhodobacterales</taxon>
        <taxon>Paracoccaceae</taxon>
        <taxon>Marinibacterium</taxon>
    </lineage>
</organism>
<dbReference type="Proteomes" id="UP000215377">
    <property type="component" value="Unassembled WGS sequence"/>
</dbReference>
<dbReference type="Pfam" id="PF02654">
    <property type="entry name" value="CobS"/>
    <property type="match status" value="1"/>
</dbReference>
<evidence type="ECO:0000256" key="3">
    <source>
        <dbReference type="ARBA" id="ARBA00004663"/>
    </source>
</evidence>
<evidence type="ECO:0000256" key="18">
    <source>
        <dbReference type="ARBA" id="ARBA00049504"/>
    </source>
</evidence>
<comment type="caution">
    <text evidence="20">The sequence shown here is derived from an EMBL/GenBank/DDBJ whole genome shotgun (WGS) entry which is preliminary data.</text>
</comment>
<dbReference type="EMBL" id="AQQR01000014">
    <property type="protein sequence ID" value="OWU69861.1"/>
    <property type="molecule type" value="Genomic_DNA"/>
</dbReference>
<evidence type="ECO:0000256" key="15">
    <source>
        <dbReference type="ARBA" id="ARBA00032605"/>
    </source>
</evidence>
<keyword evidence="9 19" id="KW-0808">Transferase</keyword>
<evidence type="ECO:0000256" key="1">
    <source>
        <dbReference type="ARBA" id="ARBA00001946"/>
    </source>
</evidence>
<dbReference type="AlphaFoldDB" id="A0A225NK99"/>
<dbReference type="InterPro" id="IPR003805">
    <property type="entry name" value="CobS"/>
</dbReference>
<keyword evidence="8 19" id="KW-0169">Cobalamin biosynthesis</keyword>
<sequence length="250" mass="24849">MRPFAPLLDLGVAFALLTRLPLPRLPDAAFAAQARAVWAFPLVGLCTGALAGGAGLLALAAGLPAGVAAGLVLAVQVIVTGAMHEDGLADAADGLWGGFTPERRLEIMRDSRIGSYGVLALILSLGLRWQAVAVLLPHGAWPVILAAVGSRAMMPALMRALPHARADGLSKGVGRPGGGAVLLGAALALGLGLALGGAVALPVLVAGGVMAVLAGALARARIGGQTGDILGATQQLAEIAMLLVCIAQLS</sequence>
<gene>
    <name evidence="19" type="primary">cobS</name>
    <name evidence="20" type="ORF">ATO3_21570</name>
</gene>
<comment type="catalytic activity">
    <reaction evidence="18 19">
        <text>alpha-ribazole 5'-phosphate + adenosylcob(III)inamide-GDP = adenosylcob(III)alamin 5'-phosphate + GMP + H(+)</text>
        <dbReference type="Rhea" id="RHEA:23560"/>
        <dbReference type="ChEBI" id="CHEBI:15378"/>
        <dbReference type="ChEBI" id="CHEBI:57918"/>
        <dbReference type="ChEBI" id="CHEBI:58115"/>
        <dbReference type="ChEBI" id="CHEBI:60487"/>
        <dbReference type="ChEBI" id="CHEBI:60493"/>
        <dbReference type="EC" id="2.7.8.26"/>
    </reaction>
</comment>
<keyword evidence="11 19" id="KW-0460">Magnesium</keyword>
<feature type="transmembrane region" description="Helical" evidence="19">
    <location>
        <begin position="173"/>
        <end position="193"/>
    </location>
</feature>
<feature type="transmembrane region" description="Helical" evidence="19">
    <location>
        <begin position="139"/>
        <end position="161"/>
    </location>
</feature>
<evidence type="ECO:0000256" key="17">
    <source>
        <dbReference type="ARBA" id="ARBA00048623"/>
    </source>
</evidence>
<evidence type="ECO:0000313" key="21">
    <source>
        <dbReference type="Proteomes" id="UP000215377"/>
    </source>
</evidence>
<comment type="subcellular location">
    <subcellularLocation>
        <location evidence="2 19">Cell membrane</location>
        <topology evidence="2 19">Multi-pass membrane protein</topology>
    </subcellularLocation>
</comment>
<feature type="transmembrane region" description="Helical" evidence="19">
    <location>
        <begin position="199"/>
        <end position="217"/>
    </location>
</feature>
<comment type="function">
    <text evidence="14 19">Joins adenosylcobinamide-GDP and alpha-ribazole to generate adenosylcobalamin (Ado-cobalamin). Also synthesizes adenosylcobalamin 5'-phosphate from adenosylcobinamide-GDP and alpha-ribazole 5'-phosphate.</text>
</comment>